<protein>
    <submittedName>
        <fullName evidence="7">Ribose ABC transporter permease</fullName>
    </submittedName>
</protein>
<feature type="transmembrane region" description="Helical" evidence="6">
    <location>
        <begin position="210"/>
        <end position="228"/>
    </location>
</feature>
<dbReference type="GO" id="GO:0022857">
    <property type="term" value="F:transmembrane transporter activity"/>
    <property type="evidence" value="ECO:0007669"/>
    <property type="project" value="InterPro"/>
</dbReference>
<evidence type="ECO:0000256" key="1">
    <source>
        <dbReference type="ARBA" id="ARBA00004651"/>
    </source>
</evidence>
<dbReference type="AlphaFoldDB" id="A0A6A7K736"/>
<dbReference type="Pfam" id="PF02653">
    <property type="entry name" value="BPD_transp_2"/>
    <property type="match status" value="1"/>
</dbReference>
<organism evidence="7 8">
    <name type="scientific">Alkalibaculum sporogenes</name>
    <dbReference type="NCBI Taxonomy" id="2655001"/>
    <lineage>
        <taxon>Bacteria</taxon>
        <taxon>Bacillati</taxon>
        <taxon>Bacillota</taxon>
        <taxon>Clostridia</taxon>
        <taxon>Eubacteriales</taxon>
        <taxon>Eubacteriaceae</taxon>
        <taxon>Alkalibaculum</taxon>
    </lineage>
</organism>
<dbReference type="InterPro" id="IPR001851">
    <property type="entry name" value="ABC_transp_permease"/>
</dbReference>
<feature type="transmembrane region" description="Helical" evidence="6">
    <location>
        <begin position="12"/>
        <end position="33"/>
    </location>
</feature>
<dbReference type="EMBL" id="WHNX01000006">
    <property type="protein sequence ID" value="MPW25234.1"/>
    <property type="molecule type" value="Genomic_DNA"/>
</dbReference>
<feature type="transmembrane region" description="Helical" evidence="6">
    <location>
        <begin position="119"/>
        <end position="137"/>
    </location>
</feature>
<keyword evidence="5 6" id="KW-0472">Membrane</keyword>
<dbReference type="GO" id="GO:0005886">
    <property type="term" value="C:plasma membrane"/>
    <property type="evidence" value="ECO:0007669"/>
    <property type="project" value="UniProtKB-SubCell"/>
</dbReference>
<feature type="transmembrane region" description="Helical" evidence="6">
    <location>
        <begin position="264"/>
        <end position="283"/>
    </location>
</feature>
<feature type="transmembrane region" description="Helical" evidence="6">
    <location>
        <begin position="45"/>
        <end position="64"/>
    </location>
</feature>
<evidence type="ECO:0000313" key="8">
    <source>
        <dbReference type="Proteomes" id="UP000440004"/>
    </source>
</evidence>
<keyword evidence="4 6" id="KW-1133">Transmembrane helix</keyword>
<comment type="caution">
    <text evidence="7">The sequence shown here is derived from an EMBL/GenBank/DDBJ whole genome shotgun (WGS) entry which is preliminary data.</text>
</comment>
<keyword evidence="2" id="KW-1003">Cell membrane</keyword>
<feature type="transmembrane region" description="Helical" evidence="6">
    <location>
        <begin position="289"/>
        <end position="308"/>
    </location>
</feature>
<feature type="transmembrane region" description="Helical" evidence="6">
    <location>
        <begin position="157"/>
        <end position="179"/>
    </location>
</feature>
<dbReference type="RefSeq" id="WP_152802525.1">
    <property type="nucleotide sequence ID" value="NZ_WHNX01000006.1"/>
</dbReference>
<name>A0A6A7K736_9FIRM</name>
<dbReference type="PANTHER" id="PTHR32196">
    <property type="entry name" value="ABC TRANSPORTER PERMEASE PROTEIN YPHD-RELATED-RELATED"/>
    <property type="match status" value="1"/>
</dbReference>
<accession>A0A6A7K736</accession>
<evidence type="ECO:0000256" key="4">
    <source>
        <dbReference type="ARBA" id="ARBA00022989"/>
    </source>
</evidence>
<evidence type="ECO:0000256" key="6">
    <source>
        <dbReference type="SAM" id="Phobius"/>
    </source>
</evidence>
<proteinExistence type="predicted"/>
<dbReference type="Proteomes" id="UP000440004">
    <property type="component" value="Unassembled WGS sequence"/>
</dbReference>
<dbReference type="PANTHER" id="PTHR32196:SF72">
    <property type="entry name" value="RIBOSE IMPORT PERMEASE PROTEIN RBSC"/>
    <property type="match status" value="1"/>
</dbReference>
<sequence>MKKFFKDNSRELSVVVAIVIMFVAFGIIQPIYLSANNIRDIIEQATIYGLMGIGITGVIITGGIDLSVGSVLALVGAVVAQMTVAGVPPVISIIIGLAFGFTLGIFNGILITKFGLQPFIATMGTMAIYRGLAYVVTKGYPVLGVPDTYRKLVDGEILPYLRVSVILFFLFAVLMYIILKKTKLGTYVHAIGGNEEATRLSGVKVNKYKTLIYGIAMLGTALAAMIQIGKLGTGDPTTGQGYELNAIAAAAIGGTSMAGGRGTVLGTVLGAILFAGLKVGLIVMGVDTFYQYIATGLVIVIASYIEVVQTQISNKTGLLMKIFSGKSSNKSGNA</sequence>
<comment type="subcellular location">
    <subcellularLocation>
        <location evidence="1">Cell membrane</location>
        <topology evidence="1">Multi-pass membrane protein</topology>
    </subcellularLocation>
</comment>
<reference evidence="7 8" key="1">
    <citation type="submission" date="2019-10" db="EMBL/GenBank/DDBJ databases">
        <title>Alkalibaculum tamaniensis sp.nov., a new alkaliphilic acetogen, isolated on methoxylated aromatics from a mud volcano.</title>
        <authorList>
            <person name="Khomyakova M.A."/>
            <person name="Merkel A.Y."/>
            <person name="Bonch-Osmolovskaya E.A."/>
            <person name="Slobodkin A.I."/>
        </authorList>
    </citation>
    <scope>NUCLEOTIDE SEQUENCE [LARGE SCALE GENOMIC DNA]</scope>
    <source>
        <strain evidence="7 8">M08DMB</strain>
    </source>
</reference>
<feature type="transmembrane region" description="Helical" evidence="6">
    <location>
        <begin position="71"/>
        <end position="87"/>
    </location>
</feature>
<feature type="transmembrane region" description="Helical" evidence="6">
    <location>
        <begin position="93"/>
        <end position="112"/>
    </location>
</feature>
<gene>
    <name evidence="7" type="ORF">GC105_05460</name>
</gene>
<evidence type="ECO:0000313" key="7">
    <source>
        <dbReference type="EMBL" id="MPW25234.1"/>
    </source>
</evidence>
<evidence type="ECO:0000256" key="3">
    <source>
        <dbReference type="ARBA" id="ARBA00022692"/>
    </source>
</evidence>
<keyword evidence="8" id="KW-1185">Reference proteome</keyword>
<evidence type="ECO:0000256" key="2">
    <source>
        <dbReference type="ARBA" id="ARBA00022475"/>
    </source>
</evidence>
<keyword evidence="3 6" id="KW-0812">Transmembrane</keyword>
<evidence type="ECO:0000256" key="5">
    <source>
        <dbReference type="ARBA" id="ARBA00023136"/>
    </source>
</evidence>
<dbReference type="CDD" id="cd06579">
    <property type="entry name" value="TM_PBP1_transp_AraH_like"/>
    <property type="match status" value="1"/>
</dbReference>